<dbReference type="PANTHER" id="PTHR42986:SF1">
    <property type="entry name" value="BENZALDEHYDE DEHYDROGENASE YFMT"/>
    <property type="match status" value="1"/>
</dbReference>
<keyword evidence="12" id="KW-1185">Reference proteome</keyword>
<evidence type="ECO:0000256" key="8">
    <source>
        <dbReference type="PROSITE-ProRule" id="PRU10007"/>
    </source>
</evidence>
<dbReference type="RefSeq" id="WP_091612527.1">
    <property type="nucleotide sequence ID" value="NZ_FNNC01000002.1"/>
</dbReference>
<dbReference type="PROSITE" id="PS00070">
    <property type="entry name" value="ALDEHYDE_DEHYDR_CYS"/>
    <property type="match status" value="1"/>
</dbReference>
<dbReference type="OrthoDB" id="9762913at2"/>
<evidence type="ECO:0000259" key="10">
    <source>
        <dbReference type="Pfam" id="PF00171"/>
    </source>
</evidence>
<dbReference type="InterPro" id="IPR016163">
    <property type="entry name" value="Ald_DH_C"/>
</dbReference>
<proteinExistence type="inferred from homology"/>
<evidence type="ECO:0000256" key="9">
    <source>
        <dbReference type="RuleBase" id="RU003345"/>
    </source>
</evidence>
<dbReference type="FunFam" id="3.40.309.10:FF:000009">
    <property type="entry name" value="Aldehyde dehydrogenase A"/>
    <property type="match status" value="1"/>
</dbReference>
<dbReference type="InterPro" id="IPR015590">
    <property type="entry name" value="Aldehyde_DH_dom"/>
</dbReference>
<dbReference type="InterPro" id="IPR016161">
    <property type="entry name" value="Ald_DH/histidinol_DH"/>
</dbReference>
<keyword evidence="3" id="KW-0520">NAD</keyword>
<evidence type="ECO:0000313" key="11">
    <source>
        <dbReference type="EMBL" id="SDW38707.1"/>
    </source>
</evidence>
<evidence type="ECO:0000256" key="4">
    <source>
        <dbReference type="ARBA" id="ARBA00050326"/>
    </source>
</evidence>
<dbReference type="GO" id="GO:0016620">
    <property type="term" value="F:oxidoreductase activity, acting on the aldehyde or oxo group of donors, NAD or NADP as acceptor"/>
    <property type="evidence" value="ECO:0007669"/>
    <property type="project" value="InterPro"/>
</dbReference>
<gene>
    <name evidence="11" type="ORF">SAMN05421781_1238</name>
</gene>
<dbReference type="STRING" id="1122204.SAMN05421781_1238"/>
<dbReference type="FunFam" id="3.40.605.10:FF:000007">
    <property type="entry name" value="NAD/NADP-dependent betaine aldehyde dehydrogenase"/>
    <property type="match status" value="1"/>
</dbReference>
<evidence type="ECO:0000313" key="12">
    <source>
        <dbReference type="Proteomes" id="UP000199488"/>
    </source>
</evidence>
<dbReference type="EMBL" id="FNNC01000002">
    <property type="protein sequence ID" value="SDW38707.1"/>
    <property type="molecule type" value="Genomic_DNA"/>
</dbReference>
<dbReference type="SUPFAM" id="SSF53720">
    <property type="entry name" value="ALDH-like"/>
    <property type="match status" value="1"/>
</dbReference>
<dbReference type="Pfam" id="PF00171">
    <property type="entry name" value="Aldedh"/>
    <property type="match status" value="1"/>
</dbReference>
<name>A0A1H2T4I4_9BACI</name>
<evidence type="ECO:0000256" key="2">
    <source>
        <dbReference type="ARBA" id="ARBA00023002"/>
    </source>
</evidence>
<dbReference type="AlphaFoldDB" id="A0A1H2T4I4"/>
<dbReference type="PANTHER" id="PTHR42986">
    <property type="entry name" value="BENZALDEHYDE DEHYDROGENASE YFMT"/>
    <property type="match status" value="1"/>
</dbReference>
<evidence type="ECO:0000256" key="5">
    <source>
        <dbReference type="ARBA" id="ARBA00054572"/>
    </source>
</evidence>
<feature type="domain" description="Aldehyde dehydrogenase" evidence="10">
    <location>
        <begin position="14"/>
        <end position="472"/>
    </location>
</feature>
<dbReference type="InterPro" id="IPR029510">
    <property type="entry name" value="Ald_DH_CS_GLU"/>
</dbReference>
<reference evidence="11 12" key="1">
    <citation type="submission" date="2016-10" db="EMBL/GenBank/DDBJ databases">
        <authorList>
            <person name="de Groot N.N."/>
        </authorList>
    </citation>
    <scope>NUCLEOTIDE SEQUENCE [LARGE SCALE GENOMIC DNA]</scope>
    <source>
        <strain evidence="11 12">DSM 23126</strain>
    </source>
</reference>
<dbReference type="InterPro" id="IPR016162">
    <property type="entry name" value="Ald_DH_N"/>
</dbReference>
<dbReference type="Gene3D" id="3.40.309.10">
    <property type="entry name" value="Aldehyde Dehydrogenase, Chain A, domain 2"/>
    <property type="match status" value="1"/>
</dbReference>
<dbReference type="EC" id="1.2.1.97" evidence="6"/>
<sequence>MHTDFTKQYINGSWVSGSSSKTIENTNPYNGESLGTIASADANDLDRAYQSASDYQKTWDAHSPAEKQQYIHRLYDVMQNQKETIVEWLIKESGSSRLKAETEFNTASNIVFESTSFPNRIHGSTAPSNTPGKENYTFRSGKGVIGVIGPWNFPFHLAMRTIAPAVAAGNTVVVKPASDTPVTSGLLIAALFEEAGFPAGVIHVTAGRGSEIGDAFVTHEVPALLSFTGSTEVGTHIAELAAKNLKETALELGGNNAMVVLNDAEVKKAAKAAVFGSFLHQGQICLALNRVIIHDDIYDEFVEEFTRVAKTLKAGDPSDENVIVGPIINEEQVNNIEKLVQGTIDAGAKLQTEFEINGQVIPPVVLSEVTNDMPAAKDEVFGPVATLIRASSEDEAIRIANDSPYGLSGSVFTQDRYRGMQAARRINSGMVHVNDQSVNDEAHLPFGGEKQSGIGRFNGEWVLDEFTTEQWISVQAQDRPYPL</sequence>
<organism evidence="11 12">
    <name type="scientific">Marinococcus luteus</name>
    <dbReference type="NCBI Taxonomy" id="1122204"/>
    <lineage>
        <taxon>Bacteria</taxon>
        <taxon>Bacillati</taxon>
        <taxon>Bacillota</taxon>
        <taxon>Bacilli</taxon>
        <taxon>Bacillales</taxon>
        <taxon>Bacillaceae</taxon>
        <taxon>Marinococcus</taxon>
    </lineage>
</organism>
<dbReference type="PROSITE" id="PS00687">
    <property type="entry name" value="ALDEHYDE_DEHYDR_GLU"/>
    <property type="match status" value="1"/>
</dbReference>
<evidence type="ECO:0000256" key="6">
    <source>
        <dbReference type="ARBA" id="ARBA00066984"/>
    </source>
</evidence>
<comment type="similarity">
    <text evidence="1 9">Belongs to the aldehyde dehydrogenase family.</text>
</comment>
<evidence type="ECO:0000256" key="1">
    <source>
        <dbReference type="ARBA" id="ARBA00009986"/>
    </source>
</evidence>
<dbReference type="Proteomes" id="UP000199488">
    <property type="component" value="Unassembled WGS sequence"/>
</dbReference>
<comment type="catalytic activity">
    <reaction evidence="4">
        <text>(2S)-3-sulfolactaldehyde + NAD(+) + H2O = (2S)-3-sulfolactate + NADH + 2 H(+)</text>
        <dbReference type="Rhea" id="RHEA:47932"/>
        <dbReference type="ChEBI" id="CHEBI:15377"/>
        <dbReference type="ChEBI" id="CHEBI:15378"/>
        <dbReference type="ChEBI" id="CHEBI:57540"/>
        <dbReference type="ChEBI" id="CHEBI:57945"/>
        <dbReference type="ChEBI" id="CHEBI:61289"/>
        <dbReference type="ChEBI" id="CHEBI:90109"/>
        <dbReference type="EC" id="1.2.1.97"/>
    </reaction>
    <physiologicalReaction direction="left-to-right" evidence="4">
        <dbReference type="Rhea" id="RHEA:47933"/>
    </physiologicalReaction>
</comment>
<protein>
    <recommendedName>
        <fullName evidence="7">3-sulfolactaldehyde dehydrogenase</fullName>
        <ecNumber evidence="6">1.2.1.97</ecNumber>
    </recommendedName>
</protein>
<accession>A0A1H2T4I4</accession>
<keyword evidence="2 9" id="KW-0560">Oxidoreductase</keyword>
<feature type="active site" evidence="8">
    <location>
        <position position="251"/>
    </location>
</feature>
<evidence type="ECO:0000256" key="7">
    <source>
        <dbReference type="ARBA" id="ARBA00067277"/>
    </source>
</evidence>
<dbReference type="InterPro" id="IPR016160">
    <property type="entry name" value="Ald_DH_CS_CYS"/>
</dbReference>
<evidence type="ECO:0000256" key="3">
    <source>
        <dbReference type="ARBA" id="ARBA00023027"/>
    </source>
</evidence>
<dbReference type="Gene3D" id="3.40.605.10">
    <property type="entry name" value="Aldehyde Dehydrogenase, Chain A, domain 1"/>
    <property type="match status" value="1"/>
</dbReference>
<comment type="function">
    <text evidence="5">Part of the sulfo-TAL (or sulfo-SFT) pathway, a D-sulfoquinovose degradation pathway that produces sulfolactate (SL). Catalyzes the oxidation of 3-sulfolactaldehyde (SLA) to sulfolactate (SL).</text>
</comment>